<accession>A0ABD5U1B6</accession>
<reference evidence="2 3" key="1">
    <citation type="journal article" date="2019" name="Int. J. Syst. Evol. Microbiol.">
        <title>The Global Catalogue of Microorganisms (GCM) 10K type strain sequencing project: providing services to taxonomists for standard genome sequencing and annotation.</title>
        <authorList>
            <consortium name="The Broad Institute Genomics Platform"/>
            <consortium name="The Broad Institute Genome Sequencing Center for Infectious Disease"/>
            <person name="Wu L."/>
            <person name="Ma J."/>
        </authorList>
    </citation>
    <scope>NUCLEOTIDE SEQUENCE [LARGE SCALE GENOMIC DNA]</scope>
    <source>
        <strain evidence="2 3">YIM 94188</strain>
    </source>
</reference>
<evidence type="ECO:0008006" key="4">
    <source>
        <dbReference type="Google" id="ProtNLM"/>
    </source>
</evidence>
<name>A0ABD5U1B6_9EURY</name>
<sequence length="128" mass="12333">MAKNPGQALNAGVITVTLTGDGTASDGDAVAMSAGKVTQADGTNDPHVIGVLAQEQGSKTDTEKVSVHIAGPVVANVASGTAAGTQLGSSATEGQFGSGTQAISTLTPEGDAGDYGGTMPTGYAAVNL</sequence>
<dbReference type="EMBL" id="JBHSXH010000015">
    <property type="protein sequence ID" value="MFC6825681.1"/>
    <property type="molecule type" value="Genomic_DNA"/>
</dbReference>
<comment type="caution">
    <text evidence="2">The sequence shown here is derived from an EMBL/GenBank/DDBJ whole genome shotgun (WGS) entry which is preliminary data.</text>
</comment>
<dbReference type="Proteomes" id="UP001596408">
    <property type="component" value="Unassembled WGS sequence"/>
</dbReference>
<organism evidence="2 3">
    <name type="scientific">Halopelagius fulvigenes</name>
    <dbReference type="NCBI Taxonomy" id="1198324"/>
    <lineage>
        <taxon>Archaea</taxon>
        <taxon>Methanobacteriati</taxon>
        <taxon>Methanobacteriota</taxon>
        <taxon>Stenosarchaea group</taxon>
        <taxon>Halobacteria</taxon>
        <taxon>Halobacteriales</taxon>
        <taxon>Haloferacaceae</taxon>
    </lineage>
</organism>
<evidence type="ECO:0000313" key="2">
    <source>
        <dbReference type="EMBL" id="MFC6825681.1"/>
    </source>
</evidence>
<dbReference type="AlphaFoldDB" id="A0ABD5U1B6"/>
<protein>
    <recommendedName>
        <fullName evidence="4">DUF2190 family protein</fullName>
    </recommendedName>
</protein>
<evidence type="ECO:0000256" key="1">
    <source>
        <dbReference type="SAM" id="MobiDB-lite"/>
    </source>
</evidence>
<dbReference type="RefSeq" id="WP_379696138.1">
    <property type="nucleotide sequence ID" value="NZ_JBHSXH010000015.1"/>
</dbReference>
<feature type="compositionally biased region" description="Polar residues" evidence="1">
    <location>
        <begin position="85"/>
        <end position="107"/>
    </location>
</feature>
<proteinExistence type="predicted"/>
<gene>
    <name evidence="2" type="ORF">ACFQEV_11865</name>
</gene>
<evidence type="ECO:0000313" key="3">
    <source>
        <dbReference type="Proteomes" id="UP001596408"/>
    </source>
</evidence>
<keyword evidence="3" id="KW-1185">Reference proteome</keyword>
<feature type="region of interest" description="Disordered" evidence="1">
    <location>
        <begin position="85"/>
        <end position="115"/>
    </location>
</feature>